<dbReference type="AlphaFoldDB" id="A0A8U0U5W9"/>
<keyword evidence="3" id="KW-1185">Reference proteome</keyword>
<feature type="coiled-coil region" evidence="1">
    <location>
        <begin position="316"/>
        <end position="343"/>
    </location>
</feature>
<dbReference type="GeneID" id="120038583"/>
<evidence type="ECO:0000313" key="4">
    <source>
        <dbReference type="RefSeq" id="XP_038840209.1"/>
    </source>
</evidence>
<evidence type="ECO:0000256" key="2">
    <source>
        <dbReference type="SAM" id="MobiDB-lite"/>
    </source>
</evidence>
<organism evidence="3 4">
    <name type="scientific">Salvelinus namaycush</name>
    <name type="common">Lake trout</name>
    <name type="synonym">Salmo namaycush</name>
    <dbReference type="NCBI Taxonomy" id="8040"/>
    <lineage>
        <taxon>Eukaryota</taxon>
        <taxon>Metazoa</taxon>
        <taxon>Chordata</taxon>
        <taxon>Craniata</taxon>
        <taxon>Vertebrata</taxon>
        <taxon>Euteleostomi</taxon>
        <taxon>Actinopterygii</taxon>
        <taxon>Neopterygii</taxon>
        <taxon>Teleostei</taxon>
        <taxon>Protacanthopterygii</taxon>
        <taxon>Salmoniformes</taxon>
        <taxon>Salmonidae</taxon>
        <taxon>Salmoninae</taxon>
        <taxon>Salvelinus</taxon>
    </lineage>
</organism>
<dbReference type="CTD" id="80125"/>
<dbReference type="KEGG" id="snh:120038583"/>
<dbReference type="InterPro" id="IPR039889">
    <property type="entry name" value="CCD33"/>
</dbReference>
<gene>
    <name evidence="4" type="primary">ccdc33</name>
</gene>
<protein>
    <submittedName>
        <fullName evidence="4">Coiled-coil domain-containing protein 33</fullName>
    </submittedName>
</protein>
<evidence type="ECO:0000313" key="3">
    <source>
        <dbReference type="Proteomes" id="UP000808372"/>
    </source>
</evidence>
<dbReference type="RefSeq" id="XP_038840209.1">
    <property type="nucleotide sequence ID" value="XM_038984281.1"/>
</dbReference>
<feature type="region of interest" description="Disordered" evidence="2">
    <location>
        <begin position="368"/>
        <end position="396"/>
    </location>
</feature>
<dbReference type="PANTHER" id="PTHR21623">
    <property type="entry name" value="SPERIOLIN-BINDING FACTOR"/>
    <property type="match status" value="1"/>
</dbReference>
<keyword evidence="1" id="KW-0175">Coiled coil</keyword>
<dbReference type="PANTHER" id="PTHR21623:SF2">
    <property type="entry name" value="COILED-COIL DOMAIN-CONTAINING PROTEIN 33"/>
    <property type="match status" value="1"/>
</dbReference>
<dbReference type="GO" id="GO:0005777">
    <property type="term" value="C:peroxisome"/>
    <property type="evidence" value="ECO:0007669"/>
    <property type="project" value="TreeGrafter"/>
</dbReference>
<reference evidence="4" key="1">
    <citation type="submission" date="2025-08" db="UniProtKB">
        <authorList>
            <consortium name="RefSeq"/>
        </authorList>
    </citation>
    <scope>IDENTIFICATION</scope>
    <source>
        <tissue evidence="4">White muscle</tissue>
    </source>
</reference>
<name>A0A8U0U5W9_SALNM</name>
<feature type="region of interest" description="Disordered" evidence="2">
    <location>
        <begin position="265"/>
        <end position="284"/>
    </location>
</feature>
<accession>A0A8U0U5W9</accession>
<feature type="compositionally biased region" description="Basic and acidic residues" evidence="2">
    <location>
        <begin position="265"/>
        <end position="276"/>
    </location>
</feature>
<dbReference type="Proteomes" id="UP000808372">
    <property type="component" value="Unplaced"/>
</dbReference>
<proteinExistence type="predicted"/>
<sequence length="396" mass="45047">MGSVQDYTAVSEPVGSLRIPRQDYTAVSEPVGSLRIPRQDYTAVSEPVGSLRIPRQDYTAVSEPVGSLRIPRQDYTAVSEPVGSLRIPRQDYTAVSEPEVENYRTAMRKMADDIIALRTQVVTLGTDNSQLRSDLTLHQDLGRHLLDDIDVGVMTKAEIADRIASLKFKLASESSKASAQRDKIHQLQNDLIRKNDSEKELLRLQRAHQQQQTVLQRYHRTVSKTAGLETTVKQQEKIIEKMEKLLDNTLTEKSKDNAERMVKMKPTGEEDNRKETATAAENSRLRGELDKIRSQPPQAAITIQQPAQQVFPDRERLSLLSKLEKAETRVRTLEKQLEDNSKRWGRQKQDMLIRLSEHIYGLDRTSSTIAHDLPPKSVSDSVLERTRQRELKPVKK</sequence>
<feature type="compositionally biased region" description="Basic and acidic residues" evidence="2">
    <location>
        <begin position="382"/>
        <end position="396"/>
    </location>
</feature>
<evidence type="ECO:0000256" key="1">
    <source>
        <dbReference type="SAM" id="Coils"/>
    </source>
</evidence>